<comment type="catalytic activity">
    <reaction evidence="14">
        <text>a CDP-1,2-diacyl-sn-glycerol + sn-glycerol 3-phosphate = a 1,2-diacyl-sn-glycero-3-phospho-(1'-sn-glycero-3'-phosphate) + CMP + H(+)</text>
        <dbReference type="Rhea" id="RHEA:12593"/>
        <dbReference type="ChEBI" id="CHEBI:15378"/>
        <dbReference type="ChEBI" id="CHEBI:57597"/>
        <dbReference type="ChEBI" id="CHEBI:58332"/>
        <dbReference type="ChEBI" id="CHEBI:60110"/>
        <dbReference type="ChEBI" id="CHEBI:60377"/>
        <dbReference type="EC" id="2.7.8.5"/>
    </reaction>
</comment>
<keyword evidence="13" id="KW-1208">Phospholipid metabolism</keyword>
<keyword evidence="10" id="KW-0443">Lipid metabolism</keyword>
<dbReference type="PIRSF" id="PIRSF000847">
    <property type="entry name" value="Phos_ph_gly_syn"/>
    <property type="match status" value="1"/>
</dbReference>
<keyword evidence="6" id="KW-0444">Lipid biosynthesis</keyword>
<dbReference type="InterPro" id="IPR004570">
    <property type="entry name" value="Phosphatidylglycerol_P_synth"/>
</dbReference>
<evidence type="ECO:0000256" key="11">
    <source>
        <dbReference type="ARBA" id="ARBA00023136"/>
    </source>
</evidence>
<dbReference type="GO" id="GO:0046474">
    <property type="term" value="P:glycerophospholipid biosynthetic process"/>
    <property type="evidence" value="ECO:0007669"/>
    <property type="project" value="TreeGrafter"/>
</dbReference>
<keyword evidence="12" id="KW-0594">Phospholipid biosynthesis</keyword>
<comment type="similarity">
    <text evidence="3 16">Belongs to the CDP-alcohol phosphatidyltransferase class-I family.</text>
</comment>
<dbReference type="OrthoDB" id="9796672at2"/>
<keyword evidence="8 17" id="KW-0812">Transmembrane</keyword>
<dbReference type="InterPro" id="IPR000462">
    <property type="entry name" value="CDP-OH_P_trans"/>
</dbReference>
<feature type="transmembrane region" description="Helical" evidence="17">
    <location>
        <begin position="167"/>
        <end position="188"/>
    </location>
</feature>
<evidence type="ECO:0000256" key="3">
    <source>
        <dbReference type="ARBA" id="ARBA00010441"/>
    </source>
</evidence>
<proteinExistence type="inferred from homology"/>
<reference evidence="18 19" key="2">
    <citation type="journal article" date="2011" name="J. Bacteriol.">
        <title>Genomes of three methylotrophs from a single niche uncover genetic and metabolic divergence of Methylophilaceae.</title>
        <authorList>
            <person name="Lapidus A."/>
            <person name="Clum A."/>
            <person name="Labutti K."/>
            <person name="Kaluzhnaya M.G."/>
            <person name="Lim S."/>
            <person name="Beck D.A."/>
            <person name="Glavina Del Rio T."/>
            <person name="Nolan M."/>
            <person name="Mavromatis K."/>
            <person name="Huntemann M."/>
            <person name="Lucas S."/>
            <person name="Lidstrom M.E."/>
            <person name="Ivanova N."/>
            <person name="Chistoserdova L."/>
        </authorList>
    </citation>
    <scope>NUCLEOTIDE SEQUENCE [LARGE SCALE GENOMIC DNA]</scope>
    <source>
        <strain evidence="19">JLW8 / ATCC BAA-1282 / DSM 17540</strain>
    </source>
</reference>
<evidence type="ECO:0000256" key="2">
    <source>
        <dbReference type="ARBA" id="ARBA00005042"/>
    </source>
</evidence>
<evidence type="ECO:0000256" key="13">
    <source>
        <dbReference type="ARBA" id="ARBA00023264"/>
    </source>
</evidence>
<feature type="transmembrane region" description="Helical" evidence="17">
    <location>
        <begin position="40"/>
        <end position="63"/>
    </location>
</feature>
<dbReference type="AlphaFoldDB" id="C6WUT7"/>
<dbReference type="PANTHER" id="PTHR14269:SF62">
    <property type="entry name" value="CDP-DIACYLGLYCEROL--GLYCEROL-3-PHOSPHATE 3-PHOSPHATIDYLTRANSFERASE 1, CHLOROPLASTIC"/>
    <property type="match status" value="1"/>
</dbReference>
<evidence type="ECO:0000256" key="10">
    <source>
        <dbReference type="ARBA" id="ARBA00023098"/>
    </source>
</evidence>
<evidence type="ECO:0000256" key="9">
    <source>
        <dbReference type="ARBA" id="ARBA00022989"/>
    </source>
</evidence>
<dbReference type="eggNOG" id="COG0558">
    <property type="taxonomic scope" value="Bacteria"/>
</dbReference>
<reference evidence="19" key="1">
    <citation type="submission" date="2009-07" db="EMBL/GenBank/DDBJ databases">
        <title>Complete sequence of Methylotenera mobilis JLW8.</title>
        <authorList>
            <consortium name="US DOE Joint Genome Institute"/>
            <person name="Lucas S."/>
            <person name="Copeland A."/>
            <person name="Lapidus A."/>
            <person name="Glavina del Rio T."/>
            <person name="Tice H."/>
            <person name="Bruce D."/>
            <person name="Goodwin L."/>
            <person name="Pitluck S."/>
            <person name="LaButti K.M."/>
            <person name="Clum A."/>
            <person name="Larimer F."/>
            <person name="Land M."/>
            <person name="Hauser L."/>
            <person name="Kyrpides N."/>
            <person name="Mikhailova N."/>
            <person name="Kayluzhnaya M."/>
            <person name="Chistoserdova L."/>
        </authorList>
    </citation>
    <scope>NUCLEOTIDE SEQUENCE [LARGE SCALE GENOMIC DNA]</scope>
    <source>
        <strain evidence="19">JLW8 / ATCC BAA-1282 / DSM 17540</strain>
    </source>
</reference>
<dbReference type="STRING" id="583345.Mmol_0776"/>
<dbReference type="Gene3D" id="1.20.120.1760">
    <property type="match status" value="1"/>
</dbReference>
<evidence type="ECO:0000256" key="4">
    <source>
        <dbReference type="ARBA" id="ARBA00013170"/>
    </source>
</evidence>
<dbReference type="GO" id="GO:0016020">
    <property type="term" value="C:membrane"/>
    <property type="evidence" value="ECO:0007669"/>
    <property type="project" value="UniProtKB-SubCell"/>
</dbReference>
<evidence type="ECO:0000313" key="19">
    <source>
        <dbReference type="Proteomes" id="UP000002742"/>
    </source>
</evidence>
<evidence type="ECO:0000256" key="16">
    <source>
        <dbReference type="RuleBase" id="RU003750"/>
    </source>
</evidence>
<dbReference type="InterPro" id="IPR048254">
    <property type="entry name" value="CDP_ALCOHOL_P_TRANSF_CS"/>
</dbReference>
<organism evidence="18 19">
    <name type="scientific">Methylotenera mobilis (strain JLW8 / ATCC BAA-1282 / DSM 17540)</name>
    <dbReference type="NCBI Taxonomy" id="583345"/>
    <lineage>
        <taxon>Bacteria</taxon>
        <taxon>Pseudomonadati</taxon>
        <taxon>Pseudomonadota</taxon>
        <taxon>Betaproteobacteria</taxon>
        <taxon>Nitrosomonadales</taxon>
        <taxon>Methylophilaceae</taxon>
        <taxon>Methylotenera</taxon>
    </lineage>
</organism>
<evidence type="ECO:0000256" key="6">
    <source>
        <dbReference type="ARBA" id="ARBA00022516"/>
    </source>
</evidence>
<dbReference type="PROSITE" id="PS00379">
    <property type="entry name" value="CDP_ALCOHOL_P_TRANSF"/>
    <property type="match status" value="1"/>
</dbReference>
<comment type="subcellular location">
    <subcellularLocation>
        <location evidence="1">Membrane</location>
        <topology evidence="1">Multi-pass membrane protein</topology>
    </subcellularLocation>
</comment>
<dbReference type="EMBL" id="CP001672">
    <property type="protein sequence ID" value="ACT47686.1"/>
    <property type="molecule type" value="Genomic_DNA"/>
</dbReference>
<dbReference type="NCBIfam" id="TIGR00560">
    <property type="entry name" value="pgsA"/>
    <property type="match status" value="1"/>
</dbReference>
<evidence type="ECO:0000313" key="18">
    <source>
        <dbReference type="EMBL" id="ACT47686.1"/>
    </source>
</evidence>
<dbReference type="GO" id="GO:0008444">
    <property type="term" value="F:CDP-diacylglycerol-glycerol-3-phosphate 3-phosphatidyltransferase activity"/>
    <property type="evidence" value="ECO:0007669"/>
    <property type="project" value="UniProtKB-UniRule"/>
</dbReference>
<evidence type="ECO:0000256" key="12">
    <source>
        <dbReference type="ARBA" id="ARBA00023209"/>
    </source>
</evidence>
<dbReference type="Pfam" id="PF01066">
    <property type="entry name" value="CDP-OH_P_transf"/>
    <property type="match status" value="1"/>
</dbReference>
<keyword evidence="9 17" id="KW-1133">Transmembrane helix</keyword>
<dbReference type="HOGENOM" id="CLU_051314_2_1_4"/>
<evidence type="ECO:0000256" key="7">
    <source>
        <dbReference type="ARBA" id="ARBA00022679"/>
    </source>
</evidence>
<keyword evidence="7 16" id="KW-0808">Transferase</keyword>
<dbReference type="PANTHER" id="PTHR14269">
    <property type="entry name" value="CDP-DIACYLGLYCEROL--GLYCEROL-3-PHOSPHATE 3-PHOSPHATIDYLTRANSFERASE-RELATED"/>
    <property type="match status" value="1"/>
</dbReference>
<protein>
    <recommendedName>
        <fullName evidence="5 15">CDP-diacylglycerol--glycerol-3-phosphate 3-phosphatidyltransferase</fullName>
        <ecNumber evidence="4 15">2.7.8.5</ecNumber>
    </recommendedName>
</protein>
<evidence type="ECO:0000256" key="1">
    <source>
        <dbReference type="ARBA" id="ARBA00004141"/>
    </source>
</evidence>
<evidence type="ECO:0000256" key="15">
    <source>
        <dbReference type="NCBIfam" id="TIGR00560"/>
    </source>
</evidence>
<feature type="transmembrane region" description="Helical" evidence="17">
    <location>
        <begin position="12"/>
        <end position="28"/>
    </location>
</feature>
<dbReference type="InterPro" id="IPR050324">
    <property type="entry name" value="CDP-alcohol_PTase-I"/>
</dbReference>
<dbReference type="InterPro" id="IPR043130">
    <property type="entry name" value="CDP-OH_PTrfase_TM_dom"/>
</dbReference>
<comment type="pathway">
    <text evidence="2">Phospholipid metabolism; phosphatidylglycerol biosynthesis; phosphatidylglycerol from CDP-diacylglycerol: step 1/2.</text>
</comment>
<sequence length="197" mass="21620">MTCNIPTMLTWLRILLIPVFVAIFYLPTNPQAFGAIPAHWVNLTATVIFAIAAFTDWLDGYLARKLNQTSSFGAFLDPVADKLMVAAALIVLVEFERVGAVVALIIIGREIAISALREWMAGEGQRSSVGVAMIGKVKTAVQMLAILFLLYWDNIVIANVGTFPTKLFGQVLIVIAAFLTLLSMAYYLRAAMPKIKR</sequence>
<gene>
    <name evidence="18" type="ordered locus">Mmol_0776</name>
</gene>
<name>C6WUT7_METML</name>
<evidence type="ECO:0000256" key="14">
    <source>
        <dbReference type="ARBA" id="ARBA00048586"/>
    </source>
</evidence>
<dbReference type="RefSeq" id="WP_015831723.1">
    <property type="nucleotide sequence ID" value="NC_012968.1"/>
</dbReference>
<keyword evidence="19" id="KW-1185">Reference proteome</keyword>
<dbReference type="Proteomes" id="UP000002742">
    <property type="component" value="Chromosome"/>
</dbReference>
<keyword evidence="11 17" id="KW-0472">Membrane</keyword>
<dbReference type="KEGG" id="mmb:Mmol_0776"/>
<accession>C6WUT7</accession>
<dbReference type="EC" id="2.7.8.5" evidence="4 15"/>
<evidence type="ECO:0000256" key="8">
    <source>
        <dbReference type="ARBA" id="ARBA00022692"/>
    </source>
</evidence>
<feature type="transmembrane region" description="Helical" evidence="17">
    <location>
        <begin position="129"/>
        <end position="152"/>
    </location>
</feature>
<evidence type="ECO:0000256" key="5">
    <source>
        <dbReference type="ARBA" id="ARBA00014944"/>
    </source>
</evidence>
<evidence type="ECO:0000256" key="17">
    <source>
        <dbReference type="SAM" id="Phobius"/>
    </source>
</evidence>